<proteinExistence type="predicted"/>
<name>A0A344TD37_9BACT</name>
<accession>A0A344TD37</accession>
<dbReference type="EMBL" id="CP030850">
    <property type="protein sequence ID" value="AXE16558.1"/>
    <property type="molecule type" value="Genomic_DNA"/>
</dbReference>
<dbReference type="OrthoDB" id="661524at2"/>
<protein>
    <submittedName>
        <fullName evidence="2">Uncharacterized protein</fullName>
    </submittedName>
</protein>
<organism evidence="2 3">
    <name type="scientific">Runella rosea</name>
    <dbReference type="NCBI Taxonomy" id="2259595"/>
    <lineage>
        <taxon>Bacteria</taxon>
        <taxon>Pseudomonadati</taxon>
        <taxon>Bacteroidota</taxon>
        <taxon>Cytophagia</taxon>
        <taxon>Cytophagales</taxon>
        <taxon>Spirosomataceae</taxon>
        <taxon>Runella</taxon>
    </lineage>
</organism>
<evidence type="ECO:0000256" key="1">
    <source>
        <dbReference type="SAM" id="MobiDB-lite"/>
    </source>
</evidence>
<evidence type="ECO:0000313" key="2">
    <source>
        <dbReference type="EMBL" id="AXE16558.1"/>
    </source>
</evidence>
<feature type="region of interest" description="Disordered" evidence="1">
    <location>
        <begin position="108"/>
        <end position="134"/>
    </location>
</feature>
<dbReference type="KEGG" id="run:DR864_01850"/>
<keyword evidence="3" id="KW-1185">Reference proteome</keyword>
<feature type="region of interest" description="Disordered" evidence="1">
    <location>
        <begin position="20"/>
        <end position="40"/>
    </location>
</feature>
<dbReference type="Proteomes" id="UP000251993">
    <property type="component" value="Chromosome"/>
</dbReference>
<dbReference type="AlphaFoldDB" id="A0A344TD37"/>
<feature type="compositionally biased region" description="Basic and acidic residues" evidence="1">
    <location>
        <begin position="28"/>
        <end position="40"/>
    </location>
</feature>
<evidence type="ECO:0000313" key="3">
    <source>
        <dbReference type="Proteomes" id="UP000251993"/>
    </source>
</evidence>
<sequence length="134" mass="14774">MPKIAGRFFSKAEIDKYRGEFKKKHQPLAHEPKNPDENRQAEYFSREILQQLLDTGCDGLRIYYGVAPETNGEIDPAGTAMMRRLFLVPVKIDEKGNGRDFQFKAIKNTSGEKDGIPGDGGAGGGLPCPGFCNP</sequence>
<gene>
    <name evidence="2" type="ORF">DR864_01850</name>
</gene>
<feature type="compositionally biased region" description="Gly residues" evidence="1">
    <location>
        <begin position="117"/>
        <end position="127"/>
    </location>
</feature>
<dbReference type="RefSeq" id="WP_114065345.1">
    <property type="nucleotide sequence ID" value="NZ_CP030850.1"/>
</dbReference>
<reference evidence="2 3" key="1">
    <citation type="submission" date="2018-07" db="EMBL/GenBank/DDBJ databases">
        <title>Genome sequencing of Runella.</title>
        <authorList>
            <person name="Baek M.-G."/>
            <person name="Yi H."/>
        </authorList>
    </citation>
    <scope>NUCLEOTIDE SEQUENCE [LARGE SCALE GENOMIC DNA]</scope>
    <source>
        <strain evidence="2 3">HYN0085</strain>
    </source>
</reference>